<feature type="compositionally biased region" description="Basic and acidic residues" evidence="1">
    <location>
        <begin position="533"/>
        <end position="545"/>
    </location>
</feature>
<feature type="region of interest" description="Disordered" evidence="1">
    <location>
        <begin position="108"/>
        <end position="206"/>
    </location>
</feature>
<proteinExistence type="predicted"/>
<evidence type="ECO:0000313" key="3">
    <source>
        <dbReference type="Proteomes" id="UP000183809"/>
    </source>
</evidence>
<dbReference type="OrthoDB" id="3933796at2759"/>
<feature type="compositionally biased region" description="Polar residues" evidence="1">
    <location>
        <begin position="346"/>
        <end position="373"/>
    </location>
</feature>
<feature type="compositionally biased region" description="Low complexity" evidence="1">
    <location>
        <begin position="190"/>
        <end position="200"/>
    </location>
</feature>
<comment type="caution">
    <text evidence="2">The sequence shown here is derived from an EMBL/GenBank/DDBJ whole genome shotgun (WGS) entry which is preliminary data.</text>
</comment>
<dbReference type="EMBL" id="MNUE01000073">
    <property type="protein sequence ID" value="OJD29730.1"/>
    <property type="molecule type" value="Genomic_DNA"/>
</dbReference>
<feature type="region of interest" description="Disordered" evidence="1">
    <location>
        <begin position="299"/>
        <end position="577"/>
    </location>
</feature>
<feature type="compositionally biased region" description="Polar residues" evidence="1">
    <location>
        <begin position="309"/>
        <end position="318"/>
    </location>
</feature>
<dbReference type="AlphaFoldDB" id="A0A1J9QNV0"/>
<accession>A0A1J9QNV0</accession>
<feature type="compositionally biased region" description="Polar residues" evidence="1">
    <location>
        <begin position="445"/>
        <end position="457"/>
    </location>
</feature>
<feature type="compositionally biased region" description="Low complexity" evidence="1">
    <location>
        <begin position="465"/>
        <end position="476"/>
    </location>
</feature>
<protein>
    <submittedName>
        <fullName evidence="2">Wiskott-aldrich syndrome protein family member 2</fullName>
    </submittedName>
</protein>
<feature type="compositionally biased region" description="Polar residues" evidence="1">
    <location>
        <begin position="141"/>
        <end position="153"/>
    </location>
</feature>
<feature type="compositionally biased region" description="Basic and acidic residues" evidence="1">
    <location>
        <begin position="131"/>
        <end position="140"/>
    </location>
</feature>
<keyword evidence="3" id="KW-1185">Reference proteome</keyword>
<dbReference type="GeneID" id="31019181"/>
<gene>
    <name evidence="2" type="ORF">BKCO1_730007</name>
</gene>
<evidence type="ECO:0000313" key="2">
    <source>
        <dbReference type="EMBL" id="OJD29730.1"/>
    </source>
</evidence>
<feature type="compositionally biased region" description="Low complexity" evidence="1">
    <location>
        <begin position="414"/>
        <end position="431"/>
    </location>
</feature>
<evidence type="ECO:0000256" key="1">
    <source>
        <dbReference type="SAM" id="MobiDB-lite"/>
    </source>
</evidence>
<name>A0A1J9QNV0_9PEZI</name>
<dbReference type="STRING" id="236234.A0A1J9QNV0"/>
<organism evidence="2 3">
    <name type="scientific">Diplodia corticola</name>
    <dbReference type="NCBI Taxonomy" id="236234"/>
    <lineage>
        <taxon>Eukaryota</taxon>
        <taxon>Fungi</taxon>
        <taxon>Dikarya</taxon>
        <taxon>Ascomycota</taxon>
        <taxon>Pezizomycotina</taxon>
        <taxon>Dothideomycetes</taxon>
        <taxon>Dothideomycetes incertae sedis</taxon>
        <taxon>Botryosphaeriales</taxon>
        <taxon>Botryosphaeriaceae</taxon>
        <taxon>Diplodia</taxon>
    </lineage>
</organism>
<sequence>MSFKLPPLQTVTQCASLVTATRAIWELSRMVRQKKREVEQTKEVEDLLDEIEEFVHEGVLTKREWKAFCANVEEALSKKECTPREAQAKVLDFLEALHSIAQEFQEEDRAYHSEPEDVDQVPHAHHHRIEHKAPQPRRDSAVNTSRDSQSRSRTAAYPPSPRLPRSHTAPASDLRPRRASAPMAHHHYHAPPASTAPATPGGSVSGIPHVPVTLPSQFQNGQHYRAPRHVQSVPSSSAVPAASGAFSPGAGAGAFSPGHMLPNQPTYYPNVPPSMFAPGTASPFVAGNGGTASRAYSYGGAASSPEHMSPTSHVNATVSPPHPNYSGPLPVPPSRSFNQPGWAPLPTQTPGGPTSPASTVSAHNTWTANTTFPFPSFPENRSRDQGNSNSNRPSAGPSPSHSHRSPVHQEARTPASYSPPANPASSAASSPIVPPSSPGGSTSARTNGWDGSQQGSSPRGFMSPTQEAQAQRTAAAKLREHEHRQRQAQALSEEISVPDLDIPPPPNATPRHRKQQKSSSSVKWASGFDNEDDEKKKKVNNDARQTDNPPPSVDSVSEAGTYMSPIGEKNKRRRRKQ</sequence>
<dbReference type="Proteomes" id="UP000183809">
    <property type="component" value="Unassembled WGS sequence"/>
</dbReference>
<reference evidence="2 3" key="1">
    <citation type="submission" date="2016-10" db="EMBL/GenBank/DDBJ databases">
        <title>Proteomics and genomics reveal pathogen-plant mechanisms compatible with a hemibiotrophic lifestyle of Diplodia corticola.</title>
        <authorList>
            <person name="Fernandes I."/>
            <person name="De Jonge R."/>
            <person name="Van De Peer Y."/>
            <person name="Devreese B."/>
            <person name="Alves A."/>
            <person name="Esteves A.C."/>
        </authorList>
    </citation>
    <scope>NUCLEOTIDE SEQUENCE [LARGE SCALE GENOMIC DNA]</scope>
    <source>
        <strain evidence="2 3">CBS 112549</strain>
    </source>
</reference>
<dbReference type="RefSeq" id="XP_020125990.1">
    <property type="nucleotide sequence ID" value="XM_020278919.1"/>
</dbReference>